<evidence type="ECO:0000313" key="4">
    <source>
        <dbReference type="Proteomes" id="UP000188354"/>
    </source>
</evidence>
<dbReference type="Proteomes" id="UP000188354">
    <property type="component" value="Chromosome LG02"/>
</dbReference>
<accession>A0A1J7IDV1</accession>
<sequence>MYQSCLPKCFWNFGAAHAVYLINRQPSQFLKNKCPYEILYNHELNLLNIKVFGCLCFASTLTHNRKKLDPRARKCVFLGFKQGTKGYIMFDYMNKETFLSRNVSFYENIFPFKNEENQHNQGMDISLPTSSYNNEDVFLNHDHVSISVYPSETPVTNNDPHEIHDEGESSLSNLDESLDFNNNNNQNLRKSSRQINAPNYLKGQQFLVMQAISLSFVIGSMILFFCFQLVG</sequence>
<feature type="domain" description="Retroviral polymerase SH3-like" evidence="2">
    <location>
        <begin position="54"/>
        <end position="116"/>
    </location>
</feature>
<keyword evidence="1" id="KW-1133">Transmembrane helix</keyword>
<dbReference type="OMA" id="HEIHDEG"/>
<keyword evidence="1" id="KW-0812">Transmembrane</keyword>
<protein>
    <recommendedName>
        <fullName evidence="2">Retroviral polymerase SH3-like domain-containing protein</fullName>
    </recommendedName>
</protein>
<dbReference type="Pfam" id="PF25597">
    <property type="entry name" value="SH3_retrovirus"/>
    <property type="match status" value="1"/>
</dbReference>
<dbReference type="InterPro" id="IPR039537">
    <property type="entry name" value="Retrotran_Ty1/copia-like"/>
</dbReference>
<evidence type="ECO:0000259" key="2">
    <source>
        <dbReference type="Pfam" id="PF25597"/>
    </source>
</evidence>
<name>A0A1J7IDV1_LUPAN</name>
<dbReference type="STRING" id="3871.A0A1J7IDV1"/>
<proteinExistence type="predicted"/>
<dbReference type="AlphaFoldDB" id="A0A1J7IDV1"/>
<dbReference type="PANTHER" id="PTHR42648:SF31">
    <property type="entry name" value="RNA-DIRECTED DNA POLYMERASE"/>
    <property type="match status" value="1"/>
</dbReference>
<reference evidence="3 4" key="1">
    <citation type="journal article" date="2017" name="Plant Biotechnol. J.">
        <title>A comprehensive draft genome sequence for lupin (Lupinus angustifolius), an emerging health food: insights into plant-microbe interactions and legume evolution.</title>
        <authorList>
            <person name="Hane J.K."/>
            <person name="Ming Y."/>
            <person name="Kamphuis L.G."/>
            <person name="Nelson M.N."/>
            <person name="Garg G."/>
            <person name="Atkins C.A."/>
            <person name="Bayer P.E."/>
            <person name="Bravo A."/>
            <person name="Bringans S."/>
            <person name="Cannon S."/>
            <person name="Edwards D."/>
            <person name="Foley R."/>
            <person name="Gao L.L."/>
            <person name="Harrison M.J."/>
            <person name="Huang W."/>
            <person name="Hurgobin B."/>
            <person name="Li S."/>
            <person name="Liu C.W."/>
            <person name="McGrath A."/>
            <person name="Morahan G."/>
            <person name="Murray J."/>
            <person name="Weller J."/>
            <person name="Jian J."/>
            <person name="Singh K.B."/>
        </authorList>
    </citation>
    <scope>NUCLEOTIDE SEQUENCE [LARGE SCALE GENOMIC DNA]</scope>
    <source>
        <strain evidence="4">cv. Tanjil</strain>
        <tissue evidence="3">Whole plant</tissue>
    </source>
</reference>
<evidence type="ECO:0000313" key="3">
    <source>
        <dbReference type="EMBL" id="OIW16772.1"/>
    </source>
</evidence>
<feature type="transmembrane region" description="Helical" evidence="1">
    <location>
        <begin position="206"/>
        <end position="230"/>
    </location>
</feature>
<dbReference type="PANTHER" id="PTHR42648">
    <property type="entry name" value="TRANSPOSASE, PUTATIVE-RELATED"/>
    <property type="match status" value="1"/>
</dbReference>
<gene>
    <name evidence="3" type="ORF">TanjilG_05506</name>
</gene>
<dbReference type="EMBL" id="CM007362">
    <property type="protein sequence ID" value="OIW16772.1"/>
    <property type="molecule type" value="Genomic_DNA"/>
</dbReference>
<dbReference type="InterPro" id="IPR057670">
    <property type="entry name" value="SH3_retrovirus"/>
</dbReference>
<dbReference type="Gramene" id="OIW16772">
    <property type="protein sequence ID" value="OIW16772"/>
    <property type="gene ID" value="TanjilG_05506"/>
</dbReference>
<keyword evidence="1" id="KW-0472">Membrane</keyword>
<evidence type="ECO:0000256" key="1">
    <source>
        <dbReference type="SAM" id="Phobius"/>
    </source>
</evidence>
<organism evidence="3 4">
    <name type="scientific">Lupinus angustifolius</name>
    <name type="common">Narrow-leaved blue lupine</name>
    <dbReference type="NCBI Taxonomy" id="3871"/>
    <lineage>
        <taxon>Eukaryota</taxon>
        <taxon>Viridiplantae</taxon>
        <taxon>Streptophyta</taxon>
        <taxon>Embryophyta</taxon>
        <taxon>Tracheophyta</taxon>
        <taxon>Spermatophyta</taxon>
        <taxon>Magnoliopsida</taxon>
        <taxon>eudicotyledons</taxon>
        <taxon>Gunneridae</taxon>
        <taxon>Pentapetalae</taxon>
        <taxon>rosids</taxon>
        <taxon>fabids</taxon>
        <taxon>Fabales</taxon>
        <taxon>Fabaceae</taxon>
        <taxon>Papilionoideae</taxon>
        <taxon>50 kb inversion clade</taxon>
        <taxon>genistoids sensu lato</taxon>
        <taxon>core genistoids</taxon>
        <taxon>Genisteae</taxon>
        <taxon>Lupinus</taxon>
    </lineage>
</organism>
<keyword evidence="4" id="KW-1185">Reference proteome</keyword>